<protein>
    <recommendedName>
        <fullName evidence="5">Secreted protein</fullName>
    </recommendedName>
</protein>
<dbReference type="EMBL" id="AXCR01000007">
    <property type="protein sequence ID" value="KJR84954.1"/>
    <property type="molecule type" value="Genomic_DNA"/>
</dbReference>
<keyword evidence="2" id="KW-0732">Signal</keyword>
<evidence type="ECO:0000256" key="2">
    <source>
        <dbReference type="SAM" id="SignalP"/>
    </source>
</evidence>
<accession>A0A0F2M7B0</accession>
<evidence type="ECO:0000256" key="1">
    <source>
        <dbReference type="SAM" id="MobiDB-lite"/>
    </source>
</evidence>
<sequence>MGRTRARVVQHAVALAAPLALALDLGHAVMALERTRKTLVSRQGQHGSLCTDKEDDREDDKKAYTRPAFAAAVVDEPLDWERRIPLLGPEQQTTDRVSGKCWRYARHDMPRGP</sequence>
<reference evidence="3 4" key="2">
    <citation type="journal article" date="2015" name="Eukaryot. Cell">
        <title>Asexual propagation of a virulent clone complex in a human and feline outbreak of sporotrichosis.</title>
        <authorList>
            <person name="Teixeira Mde M."/>
            <person name="Rodrigues A.M."/>
            <person name="Tsui C.K."/>
            <person name="de Almeida L.G."/>
            <person name="Van Diepeningen A.D."/>
            <person name="van den Ende B.G."/>
            <person name="Fernandes G.F."/>
            <person name="Kano R."/>
            <person name="Hamelin R.C."/>
            <person name="Lopes-Bezerra L.M."/>
            <person name="Vasconcelos A.T."/>
            <person name="de Hoog S."/>
            <person name="de Camargo Z.P."/>
            <person name="Felipe M.S."/>
        </authorList>
    </citation>
    <scope>NUCLEOTIDE SEQUENCE [LARGE SCALE GENOMIC DNA]</scope>
    <source>
        <strain evidence="3 4">1099-18</strain>
    </source>
</reference>
<organism evidence="3 4">
    <name type="scientific">Sporothrix schenckii 1099-18</name>
    <dbReference type="NCBI Taxonomy" id="1397361"/>
    <lineage>
        <taxon>Eukaryota</taxon>
        <taxon>Fungi</taxon>
        <taxon>Dikarya</taxon>
        <taxon>Ascomycota</taxon>
        <taxon>Pezizomycotina</taxon>
        <taxon>Sordariomycetes</taxon>
        <taxon>Sordariomycetidae</taxon>
        <taxon>Ophiostomatales</taxon>
        <taxon>Ophiostomataceae</taxon>
        <taxon>Sporothrix</taxon>
    </lineage>
</organism>
<comment type="caution">
    <text evidence="3">The sequence shown here is derived from an EMBL/GenBank/DDBJ whole genome shotgun (WGS) entry which is preliminary data.</text>
</comment>
<dbReference type="AlphaFoldDB" id="A0A0F2M7B0"/>
<dbReference type="KEGG" id="ssck:SPSK_10071"/>
<name>A0A0F2M7B0_SPOSC</name>
<gene>
    <name evidence="3" type="ORF">SPSK_10071</name>
</gene>
<feature type="region of interest" description="Disordered" evidence="1">
    <location>
        <begin position="40"/>
        <end position="63"/>
    </location>
</feature>
<evidence type="ECO:0000313" key="4">
    <source>
        <dbReference type="Proteomes" id="UP000033710"/>
    </source>
</evidence>
<proteinExistence type="predicted"/>
<evidence type="ECO:0000313" key="3">
    <source>
        <dbReference type="EMBL" id="KJR84954.1"/>
    </source>
</evidence>
<dbReference type="VEuPathDB" id="FungiDB:SPSK_10071"/>
<dbReference type="Proteomes" id="UP000033710">
    <property type="component" value="Unassembled WGS sequence"/>
</dbReference>
<dbReference type="GeneID" id="27671906"/>
<dbReference type="RefSeq" id="XP_016587630.1">
    <property type="nucleotide sequence ID" value="XM_016736629.1"/>
</dbReference>
<feature type="chain" id="PRO_5002455002" description="Secreted protein" evidence="2">
    <location>
        <begin position="23"/>
        <end position="113"/>
    </location>
</feature>
<feature type="compositionally biased region" description="Basic and acidic residues" evidence="1">
    <location>
        <begin position="51"/>
        <end position="63"/>
    </location>
</feature>
<evidence type="ECO:0008006" key="5">
    <source>
        <dbReference type="Google" id="ProtNLM"/>
    </source>
</evidence>
<feature type="signal peptide" evidence="2">
    <location>
        <begin position="1"/>
        <end position="22"/>
    </location>
</feature>
<reference evidence="3 4" key="1">
    <citation type="journal article" date="2014" name="BMC Genomics">
        <title>Comparative genomics of the major fungal agents of human and animal Sporotrichosis: Sporothrix schenckii and Sporothrix brasiliensis.</title>
        <authorList>
            <person name="Teixeira M.M."/>
            <person name="de Almeida L.G."/>
            <person name="Kubitschek-Barreira P."/>
            <person name="Alves F.L."/>
            <person name="Kioshima E.S."/>
            <person name="Abadio A.K."/>
            <person name="Fernandes L."/>
            <person name="Derengowski L.S."/>
            <person name="Ferreira K.S."/>
            <person name="Souza R.C."/>
            <person name="Ruiz J.C."/>
            <person name="de Andrade N.C."/>
            <person name="Paes H.C."/>
            <person name="Nicola A.M."/>
            <person name="Albuquerque P."/>
            <person name="Gerber A.L."/>
            <person name="Martins V.P."/>
            <person name="Peconick L.D."/>
            <person name="Neto A.V."/>
            <person name="Chaucanez C.B."/>
            <person name="Silva P.A."/>
            <person name="Cunha O.L."/>
            <person name="de Oliveira F.F."/>
            <person name="dos Santos T.C."/>
            <person name="Barros A.L."/>
            <person name="Soares M.A."/>
            <person name="de Oliveira L.M."/>
            <person name="Marini M.M."/>
            <person name="Villalobos-Duno H."/>
            <person name="Cunha M.M."/>
            <person name="de Hoog S."/>
            <person name="da Silveira J.F."/>
            <person name="Henrissat B."/>
            <person name="Nino-Vega G.A."/>
            <person name="Cisalpino P.S."/>
            <person name="Mora-Montes H.M."/>
            <person name="Almeida S.R."/>
            <person name="Stajich J.E."/>
            <person name="Lopes-Bezerra L.M."/>
            <person name="Vasconcelos A.T."/>
            <person name="Felipe M.S."/>
        </authorList>
    </citation>
    <scope>NUCLEOTIDE SEQUENCE [LARGE SCALE GENOMIC DNA]</scope>
    <source>
        <strain evidence="3 4">1099-18</strain>
    </source>
</reference>